<organism evidence="10 11">
    <name type="scientific">Zostera marina</name>
    <name type="common">Eelgrass</name>
    <dbReference type="NCBI Taxonomy" id="29655"/>
    <lineage>
        <taxon>Eukaryota</taxon>
        <taxon>Viridiplantae</taxon>
        <taxon>Streptophyta</taxon>
        <taxon>Embryophyta</taxon>
        <taxon>Tracheophyta</taxon>
        <taxon>Spermatophyta</taxon>
        <taxon>Magnoliopsida</taxon>
        <taxon>Liliopsida</taxon>
        <taxon>Zosteraceae</taxon>
        <taxon>Zostera</taxon>
    </lineage>
</organism>
<dbReference type="EC" id="1.-.-.-" evidence="9"/>
<dbReference type="Proteomes" id="UP000036987">
    <property type="component" value="Unassembled WGS sequence"/>
</dbReference>
<dbReference type="SUPFAM" id="SSF51905">
    <property type="entry name" value="FAD/NAD(P)-binding domain"/>
    <property type="match status" value="2"/>
</dbReference>
<dbReference type="InterPro" id="IPR036188">
    <property type="entry name" value="FAD/NAD-bd_sf"/>
</dbReference>
<evidence type="ECO:0000313" key="10">
    <source>
        <dbReference type="EMBL" id="KMZ69736.1"/>
    </source>
</evidence>
<dbReference type="InterPro" id="IPR020946">
    <property type="entry name" value="Flavin_mOase-like"/>
</dbReference>
<reference evidence="11" key="1">
    <citation type="journal article" date="2016" name="Nature">
        <title>The genome of the seagrass Zostera marina reveals angiosperm adaptation to the sea.</title>
        <authorList>
            <person name="Olsen J.L."/>
            <person name="Rouze P."/>
            <person name="Verhelst B."/>
            <person name="Lin Y.-C."/>
            <person name="Bayer T."/>
            <person name="Collen J."/>
            <person name="Dattolo E."/>
            <person name="De Paoli E."/>
            <person name="Dittami S."/>
            <person name="Maumus F."/>
            <person name="Michel G."/>
            <person name="Kersting A."/>
            <person name="Lauritano C."/>
            <person name="Lohaus R."/>
            <person name="Toepel M."/>
            <person name="Tonon T."/>
            <person name="Vanneste K."/>
            <person name="Amirebrahimi M."/>
            <person name="Brakel J."/>
            <person name="Bostroem C."/>
            <person name="Chovatia M."/>
            <person name="Grimwood J."/>
            <person name="Jenkins J.W."/>
            <person name="Jueterbock A."/>
            <person name="Mraz A."/>
            <person name="Stam W.T."/>
            <person name="Tice H."/>
            <person name="Bornberg-Bauer E."/>
            <person name="Green P.J."/>
            <person name="Pearson G.A."/>
            <person name="Procaccini G."/>
            <person name="Duarte C.M."/>
            <person name="Schmutz J."/>
            <person name="Reusch T.B.H."/>
            <person name="Van de Peer Y."/>
        </authorList>
    </citation>
    <scope>NUCLEOTIDE SEQUENCE [LARGE SCALE GENOMIC DNA]</scope>
    <source>
        <strain evidence="11">cv. Finnish</strain>
    </source>
</reference>
<evidence type="ECO:0000313" key="11">
    <source>
        <dbReference type="Proteomes" id="UP000036987"/>
    </source>
</evidence>
<evidence type="ECO:0000256" key="6">
    <source>
        <dbReference type="ARBA" id="ARBA00023002"/>
    </source>
</evidence>
<gene>
    <name evidence="10" type="ORF">ZOSMA_208G00290</name>
</gene>
<comment type="catalytic activity">
    <reaction evidence="8">
        <text>indole-3-pyruvate + NADPH + O2 + H(+) = (indol-3-yl)acetate + CO2 + NADP(+) + H2O</text>
        <dbReference type="Rhea" id="RHEA:34331"/>
        <dbReference type="ChEBI" id="CHEBI:15377"/>
        <dbReference type="ChEBI" id="CHEBI:15378"/>
        <dbReference type="ChEBI" id="CHEBI:15379"/>
        <dbReference type="ChEBI" id="CHEBI:16526"/>
        <dbReference type="ChEBI" id="CHEBI:17640"/>
        <dbReference type="ChEBI" id="CHEBI:30854"/>
        <dbReference type="ChEBI" id="CHEBI:57783"/>
        <dbReference type="ChEBI" id="CHEBI:58349"/>
        <dbReference type="EC" id="1.14.13.168"/>
    </reaction>
</comment>
<dbReference type="PRINTS" id="PR00469">
    <property type="entry name" value="PNDRDTASEII"/>
</dbReference>
<evidence type="ECO:0000256" key="1">
    <source>
        <dbReference type="ARBA" id="ARBA00001974"/>
    </source>
</evidence>
<protein>
    <recommendedName>
        <fullName evidence="9">Flavin-containing monooxygenase</fullName>
        <ecNumber evidence="9">1.-.-.-</ecNumber>
    </recommendedName>
</protein>
<dbReference type="PANTHER" id="PTHR43539:SF78">
    <property type="entry name" value="FLAVIN-CONTAINING MONOOXYGENASE"/>
    <property type="match status" value="1"/>
</dbReference>
<evidence type="ECO:0000256" key="3">
    <source>
        <dbReference type="ARBA" id="ARBA00022630"/>
    </source>
</evidence>
<dbReference type="STRING" id="29655.A0A0K9PLA0"/>
<dbReference type="GO" id="GO:0004497">
    <property type="term" value="F:monooxygenase activity"/>
    <property type="evidence" value="ECO:0000318"/>
    <property type="project" value="GO_Central"/>
</dbReference>
<keyword evidence="3 9" id="KW-0285">Flavoprotein</keyword>
<keyword evidence="4 9" id="KW-0274">FAD</keyword>
<keyword evidence="11" id="KW-1185">Reference proteome</keyword>
<dbReference type="GO" id="GO:0004499">
    <property type="term" value="F:N,N-dimethylaniline monooxygenase activity"/>
    <property type="evidence" value="ECO:0007669"/>
    <property type="project" value="InterPro"/>
</dbReference>
<evidence type="ECO:0000256" key="9">
    <source>
        <dbReference type="RuleBase" id="RU361177"/>
    </source>
</evidence>
<dbReference type="Gene3D" id="3.50.50.60">
    <property type="entry name" value="FAD/NAD(P)-binding domain"/>
    <property type="match status" value="2"/>
</dbReference>
<sequence length="435" mass="48748">MRKEEVVLLCGSVAVFDFRRVIFNSRFRTVYVRTVLVFILLEFDRSLINYQTMEVLVTIVGAGPSGLAVSACLSNVGIRSMILEKSNCVASLWRYKTYDRLKLHLPKQFCELPLMKFPPEFPKYPSKDQFISYLDAYAARFQIKPRFGCTVTAAEYDVDNYCWKIRTSEENVFLSRWLVVATGENAEPVLPEMTGMTAFGGRIIHSCCYKSGKDFEGEKVLIVGCGNSGMEIGFDLCSYNARPFIVARNSVHVLPREILGISTFSIAISFLKLFPLKFVDNFLLVCAHLLLGNTDKIGLCRPKIGPLELKNTDGKTPILDVGAISQIKSGKIKVTNGVKEITKTGARFDDGKEEDFDAIILATGYKSNISSWLKEDYFDKLFSDQGMPRKLFPDGWKGKKALYSVGFTFRGLLGTCSDSMNIARDIASQLKNKPV</sequence>
<evidence type="ECO:0000256" key="4">
    <source>
        <dbReference type="ARBA" id="ARBA00022827"/>
    </source>
</evidence>
<dbReference type="AlphaFoldDB" id="A0A0K9PLA0"/>
<dbReference type="PRINTS" id="PR00368">
    <property type="entry name" value="FADPNR"/>
</dbReference>
<keyword evidence="5" id="KW-0521">NADP</keyword>
<dbReference type="InterPro" id="IPR050982">
    <property type="entry name" value="Auxin_biosynth/cation_transpt"/>
</dbReference>
<accession>A0A0K9PLA0</accession>
<dbReference type="Pfam" id="PF00743">
    <property type="entry name" value="FMO-like"/>
    <property type="match status" value="1"/>
</dbReference>
<dbReference type="EMBL" id="LFYR01000753">
    <property type="protein sequence ID" value="KMZ69736.1"/>
    <property type="molecule type" value="Genomic_DNA"/>
</dbReference>
<dbReference type="OrthoDB" id="66881at2759"/>
<evidence type="ECO:0000256" key="5">
    <source>
        <dbReference type="ARBA" id="ARBA00022857"/>
    </source>
</evidence>
<comment type="cofactor">
    <cofactor evidence="1 9">
        <name>FAD</name>
        <dbReference type="ChEBI" id="CHEBI:57692"/>
    </cofactor>
</comment>
<dbReference type="GO" id="GO:0050660">
    <property type="term" value="F:flavin adenine dinucleotide binding"/>
    <property type="evidence" value="ECO:0000318"/>
    <property type="project" value="GO_Central"/>
</dbReference>
<proteinExistence type="inferred from homology"/>
<dbReference type="GO" id="GO:0009851">
    <property type="term" value="P:auxin biosynthetic process"/>
    <property type="evidence" value="ECO:0000318"/>
    <property type="project" value="GO_Central"/>
</dbReference>
<dbReference type="GO" id="GO:0050661">
    <property type="term" value="F:NADP binding"/>
    <property type="evidence" value="ECO:0007669"/>
    <property type="project" value="InterPro"/>
</dbReference>
<comment type="similarity">
    <text evidence="2 9">Belongs to the FMO family.</text>
</comment>
<evidence type="ECO:0000256" key="8">
    <source>
        <dbReference type="ARBA" id="ARBA00047707"/>
    </source>
</evidence>
<dbReference type="OMA" id="CIARDIY"/>
<evidence type="ECO:0000256" key="2">
    <source>
        <dbReference type="ARBA" id="ARBA00009183"/>
    </source>
</evidence>
<keyword evidence="7 9" id="KW-0503">Monooxygenase</keyword>
<evidence type="ECO:0000256" key="7">
    <source>
        <dbReference type="ARBA" id="ARBA00023033"/>
    </source>
</evidence>
<name>A0A0K9PLA0_ZOSMR</name>
<comment type="caution">
    <text evidence="10">The sequence shown here is derived from an EMBL/GenBank/DDBJ whole genome shotgun (WGS) entry which is preliminary data.</text>
</comment>
<dbReference type="PANTHER" id="PTHR43539">
    <property type="entry name" value="FLAVIN-BINDING MONOOXYGENASE-LIKE PROTEIN (AFU_ORTHOLOGUE AFUA_4G09220)"/>
    <property type="match status" value="1"/>
</dbReference>
<dbReference type="GO" id="GO:0103075">
    <property type="term" value="F:indole-3-pyruvate monooxygenase activity"/>
    <property type="evidence" value="ECO:0007669"/>
    <property type="project" value="UniProtKB-EC"/>
</dbReference>
<keyword evidence="6 9" id="KW-0560">Oxidoreductase</keyword>
<dbReference type="FunFam" id="3.50.50.60:FF:000100">
    <property type="entry name" value="Flavin-containing monooxygenase"/>
    <property type="match status" value="1"/>
</dbReference>